<dbReference type="EMBL" id="JACHLI010000036">
    <property type="protein sequence ID" value="MBB4867149.1"/>
    <property type="molecule type" value="Genomic_DNA"/>
</dbReference>
<protein>
    <submittedName>
        <fullName evidence="1">Uncharacterized protein</fullName>
    </submittedName>
</protein>
<dbReference type="AlphaFoldDB" id="A0A7W7KQJ1"/>
<accession>A0A7W7KQJ1</accession>
<evidence type="ECO:0000313" key="2">
    <source>
        <dbReference type="Proteomes" id="UP000566995"/>
    </source>
</evidence>
<reference evidence="1 2" key="1">
    <citation type="submission" date="2020-08" db="EMBL/GenBank/DDBJ databases">
        <title>Functional genomics of gut bacteria from endangered species of beetles.</title>
        <authorList>
            <person name="Carlos-Shanley C."/>
        </authorList>
    </citation>
    <scope>NUCLEOTIDE SEQUENCE [LARGE SCALE GENOMIC DNA]</scope>
    <source>
        <strain evidence="1 2">S00179</strain>
    </source>
</reference>
<gene>
    <name evidence="1" type="ORF">HNP46_006060</name>
</gene>
<evidence type="ECO:0000313" key="1">
    <source>
        <dbReference type="EMBL" id="MBB4867149.1"/>
    </source>
</evidence>
<name>A0A7W7KQJ1_PSENT</name>
<organism evidence="1 2">
    <name type="scientific">Pseudomonas nitroreducens</name>
    <dbReference type="NCBI Taxonomy" id="46680"/>
    <lineage>
        <taxon>Bacteria</taxon>
        <taxon>Pseudomonadati</taxon>
        <taxon>Pseudomonadota</taxon>
        <taxon>Gammaproteobacteria</taxon>
        <taxon>Pseudomonadales</taxon>
        <taxon>Pseudomonadaceae</taxon>
        <taxon>Pseudomonas</taxon>
    </lineage>
</organism>
<comment type="caution">
    <text evidence="1">The sequence shown here is derived from an EMBL/GenBank/DDBJ whole genome shotgun (WGS) entry which is preliminary data.</text>
</comment>
<sequence length="682" mass="76324">MSLFTNLAHEAAARARTNMLTLPGALEAIIDQLSAPTPGVGHIQAGVVEVTRPSGERTDTYYQRVDATIKEYIRQKLSLPAGTGVHYTKFSARQGRFGFLFLSGQAPTPGQVRQVISDHSLDHHKVIESLLDLRLKLSFITDVEKRYDISPVEFNAELYLGMMFSYARKDEAGVFDALRFQVYFSRQQEIALSLHRVMMECAPDAKDISRPVTESGTLMFDWAGRRFQLKRRLSATKSDRNFMAFATSNENPEAYERYENSINYHVTDCLNRLLKILDQAGVESRPVEFQATHQVRKFLESIPDTTNPLWVLDTTTDPKRKAAVESLANTIGAAKVVNADSLPAPEALLERDVSYLVVSEASPEAGSSIVDRSSNVSYTTFWQAMAAQQKNPKAQFDFYTAAKINRFLGGKATICQGFDLKPGKALSKTALEKCLQELALKEAIYKHGVVTVAGAQLPRASLVLISCRRDTDKNAYFQVLDVLVEGEQIKIERTRRYDQFSKGEFNEDFRQLSAVLGKASEKPFDTIWNDTFLIHDKGTNAWLTAFNSGRVPDIIGNALFDNQVRQDEGTSPSREVGIQVSALPYYLTPTKQKQRHSIFIQDNGEEGAWYFVASNKAANNTIAKQSLVYNVVITDEAGTRLPVLSHPLGELFFSTFTYDIVKLRESAKTSILQKIVELCLKN</sequence>
<proteinExistence type="predicted"/>
<dbReference type="Proteomes" id="UP000566995">
    <property type="component" value="Unassembled WGS sequence"/>
</dbReference>
<dbReference type="RefSeq" id="WP_184596387.1">
    <property type="nucleotide sequence ID" value="NZ_JACHLI010000036.1"/>
</dbReference>